<evidence type="ECO:0000256" key="4">
    <source>
        <dbReference type="ARBA" id="ARBA00022989"/>
    </source>
</evidence>
<dbReference type="InterPro" id="IPR047055">
    <property type="entry name" value="MotA-like"/>
</dbReference>
<protein>
    <submittedName>
        <fullName evidence="9">MotA/TolQ/ExbB proton channel</fullName>
    </submittedName>
</protein>
<feature type="transmembrane region" description="Helical" evidence="7">
    <location>
        <begin position="32"/>
        <end position="52"/>
    </location>
</feature>
<dbReference type="GO" id="GO:0071978">
    <property type="term" value="P:bacterial-type flagellum-dependent swarming motility"/>
    <property type="evidence" value="ECO:0007669"/>
    <property type="project" value="InterPro"/>
</dbReference>
<dbReference type="PANTHER" id="PTHR30433:SF2">
    <property type="entry name" value="MOTILITY PROTEIN A"/>
    <property type="match status" value="1"/>
</dbReference>
<dbReference type="GO" id="GO:0015031">
    <property type="term" value="P:protein transport"/>
    <property type="evidence" value="ECO:0007669"/>
    <property type="project" value="UniProtKB-KW"/>
</dbReference>
<dbReference type="HOGENOM" id="CLU_079895_1_0_7"/>
<dbReference type="KEGG" id="dvl:Dvul_1012"/>
<dbReference type="PANTHER" id="PTHR30433">
    <property type="entry name" value="CHEMOTAXIS PROTEIN MOTA"/>
    <property type="match status" value="1"/>
</dbReference>
<evidence type="ECO:0000259" key="8">
    <source>
        <dbReference type="Pfam" id="PF01618"/>
    </source>
</evidence>
<dbReference type="Proteomes" id="UP000009173">
    <property type="component" value="Chromosome"/>
</dbReference>
<keyword evidence="2" id="KW-1003">Cell membrane</keyword>
<keyword evidence="6" id="KW-0653">Protein transport</keyword>
<proteinExistence type="inferred from homology"/>
<feature type="transmembrane region" description="Helical" evidence="7">
    <location>
        <begin position="7"/>
        <end position="26"/>
    </location>
</feature>
<keyword evidence="4 7" id="KW-1133">Transmembrane helix</keyword>
<reference evidence="10" key="1">
    <citation type="journal article" date="2009" name="Environ. Microbiol.">
        <title>Contribution of mobile genetic elements to Desulfovibrio vulgaris genome plasticity.</title>
        <authorList>
            <person name="Walker C.B."/>
            <person name="Stolyar S."/>
            <person name="Chivian D."/>
            <person name="Pinel N."/>
            <person name="Gabster J.A."/>
            <person name="Dehal P.S."/>
            <person name="He Z."/>
            <person name="Yang Z.K."/>
            <person name="Yen H.C."/>
            <person name="Zhou J."/>
            <person name="Wall J.D."/>
            <person name="Hazen T.C."/>
            <person name="Arkin A.P."/>
            <person name="Stahl D.A."/>
        </authorList>
    </citation>
    <scope>NUCLEOTIDE SEQUENCE [LARGE SCALE GENOMIC DNA]</scope>
    <source>
        <strain evidence="10">DP4</strain>
    </source>
</reference>
<evidence type="ECO:0000256" key="5">
    <source>
        <dbReference type="ARBA" id="ARBA00023136"/>
    </source>
</evidence>
<accession>A0A0H3A6T6</accession>
<comment type="subcellular location">
    <subcellularLocation>
        <location evidence="1">Cell membrane</location>
        <topology evidence="1">Multi-pass membrane protein</topology>
    </subcellularLocation>
    <subcellularLocation>
        <location evidence="6">Membrane</location>
        <topology evidence="6">Multi-pass membrane protein</topology>
    </subcellularLocation>
</comment>
<evidence type="ECO:0000313" key="10">
    <source>
        <dbReference type="Proteomes" id="UP000009173"/>
    </source>
</evidence>
<evidence type="ECO:0000313" key="9">
    <source>
        <dbReference type="EMBL" id="ABM28032.1"/>
    </source>
</evidence>
<evidence type="ECO:0000256" key="7">
    <source>
        <dbReference type="SAM" id="Phobius"/>
    </source>
</evidence>
<organism evidence="9 10">
    <name type="scientific">Nitratidesulfovibrio vulgaris (strain DP4)</name>
    <name type="common">Desulfovibrio vulgaris</name>
    <dbReference type="NCBI Taxonomy" id="391774"/>
    <lineage>
        <taxon>Bacteria</taxon>
        <taxon>Pseudomonadati</taxon>
        <taxon>Thermodesulfobacteriota</taxon>
        <taxon>Desulfovibrionia</taxon>
        <taxon>Desulfovibrionales</taxon>
        <taxon>Desulfovibrionaceae</taxon>
        <taxon>Nitratidesulfovibrio</taxon>
    </lineage>
</organism>
<dbReference type="GO" id="GO:0005886">
    <property type="term" value="C:plasma membrane"/>
    <property type="evidence" value="ECO:0007669"/>
    <property type="project" value="UniProtKB-SubCell"/>
</dbReference>
<dbReference type="RefSeq" id="WP_010939504.1">
    <property type="nucleotide sequence ID" value="NC_008751.1"/>
</dbReference>
<name>A0A0H3A6T6_NITV4</name>
<keyword evidence="3 7" id="KW-0812">Transmembrane</keyword>
<feature type="transmembrane region" description="Helical" evidence="7">
    <location>
        <begin position="142"/>
        <end position="167"/>
    </location>
</feature>
<comment type="similarity">
    <text evidence="6">Belongs to the exbB/tolQ family.</text>
</comment>
<evidence type="ECO:0000256" key="6">
    <source>
        <dbReference type="RuleBase" id="RU004057"/>
    </source>
</evidence>
<evidence type="ECO:0000256" key="3">
    <source>
        <dbReference type="ARBA" id="ARBA00022692"/>
    </source>
</evidence>
<dbReference type="GO" id="GO:0006935">
    <property type="term" value="P:chemotaxis"/>
    <property type="evidence" value="ECO:0007669"/>
    <property type="project" value="InterPro"/>
</dbReference>
<sequence length="253" mass="27339">MDIATFVGVIIGFGLVIGAILMGAAPGKFIDLPSAMIVFGGTFASILVTFPLEEVWQAVRGGLKAFGSRKVEARDIVSTMVRIAEISRREGIIALENVQTENPLIKKACQLIADNADPTLIRTTVAIEISAMKRRHNISISVFNRLGGFAPAFGMIGTLIGLVQMLATLDDPTTIGPAMAVAIITTFYGALLSNLVFLPIAGKLKARSMQEELHLLIIFEGAKSILENNNPRLVYEKLSSFLPPKDRKSGSWR</sequence>
<feature type="transmembrane region" description="Helical" evidence="7">
    <location>
        <begin position="179"/>
        <end position="201"/>
    </location>
</feature>
<keyword evidence="6" id="KW-0813">Transport</keyword>
<dbReference type="SMR" id="A0A0H3A6T6"/>
<gene>
    <name evidence="9" type="ordered locus">Dvul_1012</name>
</gene>
<feature type="domain" description="MotA/TolQ/ExbB proton channel" evidence="8">
    <location>
        <begin position="99"/>
        <end position="213"/>
    </location>
</feature>
<dbReference type="AlphaFoldDB" id="A0A0H3A6T6"/>
<evidence type="ECO:0000256" key="2">
    <source>
        <dbReference type="ARBA" id="ARBA00022475"/>
    </source>
</evidence>
<dbReference type="InterPro" id="IPR002898">
    <property type="entry name" value="MotA_ExbB_proton_chnl"/>
</dbReference>
<evidence type="ECO:0000256" key="1">
    <source>
        <dbReference type="ARBA" id="ARBA00004651"/>
    </source>
</evidence>
<dbReference type="EMBL" id="CP000527">
    <property type="protein sequence ID" value="ABM28032.1"/>
    <property type="molecule type" value="Genomic_DNA"/>
</dbReference>
<dbReference type="Pfam" id="PF01618">
    <property type="entry name" value="MotA_ExbB"/>
    <property type="match status" value="1"/>
</dbReference>
<keyword evidence="5 7" id="KW-0472">Membrane</keyword>